<feature type="region of interest" description="Disordered" evidence="1">
    <location>
        <begin position="1"/>
        <end position="32"/>
    </location>
</feature>
<dbReference type="Proteomes" id="UP001174136">
    <property type="component" value="Unassembled WGS sequence"/>
</dbReference>
<reference evidence="2" key="1">
    <citation type="journal article" date="2023" name="Front. Mar. Sci.">
        <title>A new Merluccius polli reference genome to investigate the effects of global change in West African waters.</title>
        <authorList>
            <person name="Mateo J.L."/>
            <person name="Blanco-Fernandez C."/>
            <person name="Garcia-Vazquez E."/>
            <person name="Machado-Schiaffino G."/>
        </authorList>
    </citation>
    <scope>NUCLEOTIDE SEQUENCE</scope>
    <source>
        <strain evidence="2">C29</strain>
        <tissue evidence="2">Fin</tissue>
    </source>
</reference>
<evidence type="ECO:0000313" key="2">
    <source>
        <dbReference type="EMBL" id="KAK0137645.1"/>
    </source>
</evidence>
<evidence type="ECO:0000256" key="1">
    <source>
        <dbReference type="SAM" id="MobiDB-lite"/>
    </source>
</evidence>
<proteinExistence type="predicted"/>
<organism evidence="2 3">
    <name type="scientific">Merluccius polli</name>
    <name type="common">Benguela hake</name>
    <name type="synonym">Merluccius cadenati</name>
    <dbReference type="NCBI Taxonomy" id="89951"/>
    <lineage>
        <taxon>Eukaryota</taxon>
        <taxon>Metazoa</taxon>
        <taxon>Chordata</taxon>
        <taxon>Craniata</taxon>
        <taxon>Vertebrata</taxon>
        <taxon>Euteleostomi</taxon>
        <taxon>Actinopterygii</taxon>
        <taxon>Neopterygii</taxon>
        <taxon>Teleostei</taxon>
        <taxon>Neoteleostei</taxon>
        <taxon>Acanthomorphata</taxon>
        <taxon>Zeiogadaria</taxon>
        <taxon>Gadariae</taxon>
        <taxon>Gadiformes</taxon>
        <taxon>Gadoidei</taxon>
        <taxon>Merlucciidae</taxon>
        <taxon>Merluccius</taxon>
    </lineage>
</organism>
<dbReference type="AlphaFoldDB" id="A0AA47NUB0"/>
<evidence type="ECO:0000313" key="3">
    <source>
        <dbReference type="Proteomes" id="UP001174136"/>
    </source>
</evidence>
<accession>A0AA47NUB0</accession>
<protein>
    <submittedName>
        <fullName evidence="2">Uncharacterized protein</fullName>
    </submittedName>
</protein>
<dbReference type="EMBL" id="JAOPHQ010004859">
    <property type="protein sequence ID" value="KAK0137645.1"/>
    <property type="molecule type" value="Genomic_DNA"/>
</dbReference>
<comment type="caution">
    <text evidence="2">The sequence shown here is derived from an EMBL/GenBank/DDBJ whole genome shotgun (WGS) entry which is preliminary data.</text>
</comment>
<sequence>MSCLLHQTSTHGGWQRAPAARSAEGKPTLSMSSPCVGLADRKFRWRHDQILTQLAAGVEQARKKQKQLSKGPCFIHFLRAGESAAAERRGAKGSWPQQMGANLRKQLQFPEEISHASLRLDIVLWSTGTKQVVLIELIVPWKELKKKAKEIPGPVWRESHHQALPPPPRHPQPVVPFRGVGHQGLWLGLALWLGQGPQ</sequence>
<keyword evidence="3" id="KW-1185">Reference proteome</keyword>
<feature type="compositionally biased region" description="Polar residues" evidence="1">
    <location>
        <begin position="1"/>
        <end position="12"/>
    </location>
</feature>
<name>A0AA47NUB0_MERPO</name>
<gene>
    <name evidence="2" type="ORF">N1851_026134</name>
</gene>